<accession>A0A1G1W9K1</accession>
<dbReference type="Proteomes" id="UP000176631">
    <property type="component" value="Unassembled WGS sequence"/>
</dbReference>
<sequence length="207" mass="23419">MKIQNLQLKKLNITALFDKIDQSQITSDTIRDLFDLEASERVNTPFIELPGTKVLIIPTLKKEVVIEPNRLRVSDASVEDPSKSKVVGDFEKVYKAFIGKSTLRAYGYNYDISLQLQEDISYEKLLSPSLKSLINGGKLLEAGARVVFSKLGRKFDIQIVPSGQEKQLEAHTNVHYETGKIDFTKLAKELLVDYREIEQAINKFVKG</sequence>
<protein>
    <submittedName>
        <fullName evidence="1">Uncharacterized protein</fullName>
    </submittedName>
</protein>
<gene>
    <name evidence="1" type="ORF">A2172_00625</name>
</gene>
<reference evidence="1 2" key="1">
    <citation type="journal article" date="2016" name="Nat. Commun.">
        <title>Thousands of microbial genomes shed light on interconnected biogeochemical processes in an aquifer system.</title>
        <authorList>
            <person name="Anantharaman K."/>
            <person name="Brown C.T."/>
            <person name="Hug L.A."/>
            <person name="Sharon I."/>
            <person name="Castelle C.J."/>
            <person name="Probst A.J."/>
            <person name="Thomas B.C."/>
            <person name="Singh A."/>
            <person name="Wilkins M.J."/>
            <person name="Karaoz U."/>
            <person name="Brodie E.L."/>
            <person name="Williams K.H."/>
            <person name="Hubbard S.S."/>
            <person name="Banfield J.F."/>
        </authorList>
    </citation>
    <scope>NUCLEOTIDE SEQUENCE [LARGE SCALE GENOMIC DNA]</scope>
</reference>
<evidence type="ECO:0000313" key="2">
    <source>
        <dbReference type="Proteomes" id="UP000176631"/>
    </source>
</evidence>
<organism evidence="1 2">
    <name type="scientific">Candidatus Woykebacteria bacterium RBG_13_40_15</name>
    <dbReference type="NCBI Taxonomy" id="1802593"/>
    <lineage>
        <taxon>Bacteria</taxon>
        <taxon>Candidatus Woykeibacteriota</taxon>
    </lineage>
</organism>
<name>A0A1G1W9K1_9BACT</name>
<dbReference type="STRING" id="1802593.A2172_00625"/>
<dbReference type="AlphaFoldDB" id="A0A1G1W9K1"/>
<dbReference type="EMBL" id="MHCP01000014">
    <property type="protein sequence ID" value="OGY24353.1"/>
    <property type="molecule type" value="Genomic_DNA"/>
</dbReference>
<proteinExistence type="predicted"/>
<comment type="caution">
    <text evidence="1">The sequence shown here is derived from an EMBL/GenBank/DDBJ whole genome shotgun (WGS) entry which is preliminary data.</text>
</comment>
<evidence type="ECO:0000313" key="1">
    <source>
        <dbReference type="EMBL" id="OGY24353.1"/>
    </source>
</evidence>